<sequence>MRKLFAIAGAILYYLLYPMILIVVVFGPLMEFDVLLDVYKFNAPKSALGMGATCFVGFMLFLSFKYSRLKWLYEKFPVLIPFFQMCLIMLVGIEAALLFANLWADSQMFSKGIAITLSVISIAAARAYLSYWYYKYPISYKVHKL</sequence>
<name>A0A927HBK1_9BACI</name>
<dbReference type="EMBL" id="JACXSI010000045">
    <property type="protein sequence ID" value="MBD3109835.1"/>
    <property type="molecule type" value="Genomic_DNA"/>
</dbReference>
<keyword evidence="1" id="KW-0812">Transmembrane</keyword>
<dbReference type="Proteomes" id="UP000602076">
    <property type="component" value="Unassembled WGS sequence"/>
</dbReference>
<feature type="transmembrane region" description="Helical" evidence="1">
    <location>
        <begin position="7"/>
        <end position="27"/>
    </location>
</feature>
<evidence type="ECO:0000313" key="2">
    <source>
        <dbReference type="EMBL" id="MBD3109835.1"/>
    </source>
</evidence>
<keyword evidence="1" id="KW-0472">Membrane</keyword>
<keyword evidence="1" id="KW-1133">Transmembrane helix</keyword>
<reference evidence="2" key="1">
    <citation type="submission" date="2020-09" db="EMBL/GenBank/DDBJ databases">
        <title>Bacillus faecalis sp. nov., a moderately halophilic bacterium isolated from cow faeces.</title>
        <authorList>
            <person name="Jiang L."/>
            <person name="Lee J."/>
        </authorList>
    </citation>
    <scope>NUCLEOTIDE SEQUENCE</scope>
    <source>
        <strain evidence="2">AGMB 02131</strain>
    </source>
</reference>
<feature type="transmembrane region" description="Helical" evidence="1">
    <location>
        <begin position="112"/>
        <end position="134"/>
    </location>
</feature>
<keyword evidence="3" id="KW-1185">Reference proteome</keyword>
<proteinExistence type="predicted"/>
<comment type="caution">
    <text evidence="2">The sequence shown here is derived from an EMBL/GenBank/DDBJ whole genome shotgun (WGS) entry which is preliminary data.</text>
</comment>
<evidence type="ECO:0000256" key="1">
    <source>
        <dbReference type="SAM" id="Phobius"/>
    </source>
</evidence>
<accession>A0A927HBK1</accession>
<protein>
    <submittedName>
        <fullName evidence="2">Uncharacterized protein</fullName>
    </submittedName>
</protein>
<gene>
    <name evidence="2" type="ORF">IEO70_15960</name>
</gene>
<feature type="transmembrane region" description="Helical" evidence="1">
    <location>
        <begin position="76"/>
        <end position="100"/>
    </location>
</feature>
<evidence type="ECO:0000313" key="3">
    <source>
        <dbReference type="Proteomes" id="UP000602076"/>
    </source>
</evidence>
<dbReference type="RefSeq" id="WP_190999367.1">
    <property type="nucleotide sequence ID" value="NZ_JACXSI010000045.1"/>
</dbReference>
<dbReference type="AlphaFoldDB" id="A0A927HBK1"/>
<organism evidence="2 3">
    <name type="scientific">Peribacillus faecalis</name>
    <dbReference type="NCBI Taxonomy" id="2772559"/>
    <lineage>
        <taxon>Bacteria</taxon>
        <taxon>Bacillati</taxon>
        <taxon>Bacillota</taxon>
        <taxon>Bacilli</taxon>
        <taxon>Bacillales</taxon>
        <taxon>Bacillaceae</taxon>
        <taxon>Peribacillus</taxon>
    </lineage>
</organism>
<feature type="transmembrane region" description="Helical" evidence="1">
    <location>
        <begin position="47"/>
        <end position="64"/>
    </location>
</feature>